<dbReference type="PANTHER" id="PTHR28259">
    <property type="entry name" value="FLUORIDE EXPORT PROTEIN 1-RELATED"/>
    <property type="match status" value="1"/>
</dbReference>
<feature type="transmembrane region" description="Helical" evidence="9">
    <location>
        <begin position="66"/>
        <end position="88"/>
    </location>
</feature>
<feature type="transmembrane region" description="Helical" evidence="9">
    <location>
        <begin position="175"/>
        <end position="196"/>
    </location>
</feature>
<keyword evidence="4 9" id="KW-0812">Transmembrane</keyword>
<evidence type="ECO:0000256" key="2">
    <source>
        <dbReference type="ARBA" id="ARBA00004651"/>
    </source>
</evidence>
<feature type="transmembrane region" description="Helical" evidence="9">
    <location>
        <begin position="240"/>
        <end position="261"/>
    </location>
</feature>
<evidence type="ECO:0000256" key="5">
    <source>
        <dbReference type="ARBA" id="ARBA00022989"/>
    </source>
</evidence>
<comment type="subcellular location">
    <subcellularLocation>
        <location evidence="2">Cell membrane</location>
        <topology evidence="2">Multi-pass membrane protein</topology>
    </subcellularLocation>
</comment>
<proteinExistence type="inferred from homology"/>
<feature type="transmembrane region" description="Helical" evidence="9">
    <location>
        <begin position="94"/>
        <end position="113"/>
    </location>
</feature>
<evidence type="ECO:0008006" key="12">
    <source>
        <dbReference type="Google" id="ProtNLM"/>
    </source>
</evidence>
<reference evidence="10" key="1">
    <citation type="submission" date="2021-01" db="EMBL/GenBank/DDBJ databases">
        <authorList>
            <consortium name="Genoscope - CEA"/>
            <person name="William W."/>
        </authorList>
    </citation>
    <scope>NUCLEOTIDE SEQUENCE</scope>
</reference>
<comment type="catalytic activity">
    <reaction evidence="8">
        <text>fluoride(in) = fluoride(out)</text>
        <dbReference type="Rhea" id="RHEA:76159"/>
        <dbReference type="ChEBI" id="CHEBI:17051"/>
    </reaction>
    <physiologicalReaction direction="left-to-right" evidence="8">
        <dbReference type="Rhea" id="RHEA:76160"/>
    </physiologicalReaction>
</comment>
<dbReference type="AlphaFoldDB" id="A0A8S1PQA8"/>
<dbReference type="OMA" id="CAAQFPL"/>
<evidence type="ECO:0000256" key="8">
    <source>
        <dbReference type="ARBA" id="ARBA00035585"/>
    </source>
</evidence>
<keyword evidence="6 9" id="KW-0472">Membrane</keyword>
<dbReference type="EMBL" id="CAJJDM010000129">
    <property type="protein sequence ID" value="CAD8105226.1"/>
    <property type="molecule type" value="Genomic_DNA"/>
</dbReference>
<evidence type="ECO:0000256" key="6">
    <source>
        <dbReference type="ARBA" id="ARBA00023136"/>
    </source>
</evidence>
<accession>A0A8S1PQA8</accession>
<comment type="similarity">
    <text evidence="7">Belongs to the fluoride channel Fluc/FEX (TC 1.A.43) family.</text>
</comment>
<sequence>MDNQNFLYLSLGAYIGVSFRLEIVSIVSNFLTDQSIPIDLIDNFIGSFVIGFYNDRYKNKDFSSHLAISTGFCGCLTTFSSWIIGIINLANQELWFNSMINLFIGTTIAYSGFKLGQNAETEFKFPFHSKLIYLAFLKLIIVQVLFKRWTMIVTALLSPFGAILRYYISKLNHKDFPFGTLICNLIAVWIGEVLLMSKINFDDNHKKIINTVLKGFCGSLSTVSTWIKEICTIQSIEIRFCYYWISIFLSVYISLIISQYLY</sequence>
<dbReference type="GO" id="GO:0005886">
    <property type="term" value="C:plasma membrane"/>
    <property type="evidence" value="ECO:0007669"/>
    <property type="project" value="UniProtKB-SubCell"/>
</dbReference>
<keyword evidence="5 9" id="KW-1133">Transmembrane helix</keyword>
<name>A0A8S1PQA8_PARPR</name>
<gene>
    <name evidence="10" type="ORF">PPRIM_AZ9-3.1.T1260122</name>
</gene>
<dbReference type="Pfam" id="PF02537">
    <property type="entry name" value="CRCB"/>
    <property type="match status" value="2"/>
</dbReference>
<evidence type="ECO:0000256" key="9">
    <source>
        <dbReference type="SAM" id="Phobius"/>
    </source>
</evidence>
<keyword evidence="3" id="KW-1003">Cell membrane</keyword>
<protein>
    <recommendedName>
        <fullName evidence="12">Fluoride ion transporter CrcB</fullName>
    </recommendedName>
</protein>
<evidence type="ECO:0000256" key="7">
    <source>
        <dbReference type="ARBA" id="ARBA00035120"/>
    </source>
</evidence>
<comment type="caution">
    <text evidence="10">The sequence shown here is derived from an EMBL/GenBank/DDBJ whole genome shotgun (WGS) entry which is preliminary data.</text>
</comment>
<comment type="function">
    <text evidence="1">Fluoride channel required for the rapid expulsion of cytoplasmic fluoride.</text>
</comment>
<dbReference type="InterPro" id="IPR003691">
    <property type="entry name" value="FluC"/>
</dbReference>
<evidence type="ECO:0000313" key="11">
    <source>
        <dbReference type="Proteomes" id="UP000688137"/>
    </source>
</evidence>
<dbReference type="Proteomes" id="UP000688137">
    <property type="component" value="Unassembled WGS sequence"/>
</dbReference>
<feature type="transmembrane region" description="Helical" evidence="9">
    <location>
        <begin position="7"/>
        <end position="30"/>
    </location>
</feature>
<evidence type="ECO:0000256" key="1">
    <source>
        <dbReference type="ARBA" id="ARBA00002598"/>
    </source>
</evidence>
<evidence type="ECO:0000313" key="10">
    <source>
        <dbReference type="EMBL" id="CAD8105226.1"/>
    </source>
</evidence>
<dbReference type="GO" id="GO:1903425">
    <property type="term" value="F:fluoride transmembrane transporter activity"/>
    <property type="evidence" value="ECO:0007669"/>
    <property type="project" value="TreeGrafter"/>
</dbReference>
<organism evidence="10 11">
    <name type="scientific">Paramecium primaurelia</name>
    <dbReference type="NCBI Taxonomy" id="5886"/>
    <lineage>
        <taxon>Eukaryota</taxon>
        <taxon>Sar</taxon>
        <taxon>Alveolata</taxon>
        <taxon>Ciliophora</taxon>
        <taxon>Intramacronucleata</taxon>
        <taxon>Oligohymenophorea</taxon>
        <taxon>Peniculida</taxon>
        <taxon>Parameciidae</taxon>
        <taxon>Paramecium</taxon>
    </lineage>
</organism>
<keyword evidence="11" id="KW-1185">Reference proteome</keyword>
<evidence type="ECO:0000256" key="3">
    <source>
        <dbReference type="ARBA" id="ARBA00022475"/>
    </source>
</evidence>
<evidence type="ECO:0000256" key="4">
    <source>
        <dbReference type="ARBA" id="ARBA00022692"/>
    </source>
</evidence>
<feature type="transmembrane region" description="Helical" evidence="9">
    <location>
        <begin position="125"/>
        <end position="145"/>
    </location>
</feature>
<dbReference type="PANTHER" id="PTHR28259:SF1">
    <property type="entry name" value="FLUORIDE EXPORT PROTEIN 1-RELATED"/>
    <property type="match status" value="1"/>
</dbReference>
<feature type="transmembrane region" description="Helical" evidence="9">
    <location>
        <begin position="151"/>
        <end position="168"/>
    </location>
</feature>